<dbReference type="OrthoDB" id="10482813at2759"/>
<keyword evidence="3" id="KW-1185">Reference proteome</keyword>
<accession>A0A1M2W163</accession>
<name>A0A1M2W163_TRAPU</name>
<organism evidence="2 3">
    <name type="scientific">Trametes pubescens</name>
    <name type="common">White-rot fungus</name>
    <dbReference type="NCBI Taxonomy" id="154538"/>
    <lineage>
        <taxon>Eukaryota</taxon>
        <taxon>Fungi</taxon>
        <taxon>Dikarya</taxon>
        <taxon>Basidiomycota</taxon>
        <taxon>Agaricomycotina</taxon>
        <taxon>Agaricomycetes</taxon>
        <taxon>Polyporales</taxon>
        <taxon>Polyporaceae</taxon>
        <taxon>Trametes</taxon>
    </lineage>
</organism>
<reference evidence="2 3" key="1">
    <citation type="submission" date="2016-10" db="EMBL/GenBank/DDBJ databases">
        <title>Genome sequence of the basidiomycete white-rot fungus Trametes pubescens.</title>
        <authorList>
            <person name="Makela M.R."/>
            <person name="Granchi Z."/>
            <person name="Peng M."/>
            <person name="De Vries R.P."/>
            <person name="Grigoriev I."/>
            <person name="Riley R."/>
            <person name="Hilden K."/>
        </authorList>
    </citation>
    <scope>NUCLEOTIDE SEQUENCE [LARGE SCALE GENOMIC DNA]</scope>
    <source>
        <strain evidence="2 3">FBCC735</strain>
    </source>
</reference>
<gene>
    <name evidence="2" type="ORF">TRAPUB_9890</name>
</gene>
<dbReference type="EMBL" id="MNAD01000396">
    <property type="protein sequence ID" value="OJT13536.1"/>
    <property type="molecule type" value="Genomic_DNA"/>
</dbReference>
<feature type="region of interest" description="Disordered" evidence="1">
    <location>
        <begin position="209"/>
        <end position="240"/>
    </location>
</feature>
<comment type="caution">
    <text evidence="2">The sequence shown here is derived from an EMBL/GenBank/DDBJ whole genome shotgun (WGS) entry which is preliminary data.</text>
</comment>
<dbReference type="AlphaFoldDB" id="A0A1M2W163"/>
<evidence type="ECO:0000313" key="2">
    <source>
        <dbReference type="EMBL" id="OJT13536.1"/>
    </source>
</evidence>
<dbReference type="Proteomes" id="UP000184267">
    <property type="component" value="Unassembled WGS sequence"/>
</dbReference>
<proteinExistence type="predicted"/>
<protein>
    <submittedName>
        <fullName evidence="2">Uncharacterized protein</fullName>
    </submittedName>
</protein>
<sequence length="260" mass="28908">MSTYAIQHGSAGASVKQFLDAGLKMAGYSVITIFSVLGAHALRDHLYREQHMKDTVSAWLDILLHLEEKEKVEIGPDHLICMIHRLEQLNMRLSVLSISLHDATMWSRAAGEHADRLRKVERLVDIADDDLRVSAILRRQDGVSKHMSVEAPSEQAKVGHLLPFADNGSPERYYTPASTRRGSYENLPALLTDGDKDPCISRVTGMTTAAINEPDGSVPSTDSQPRAPWRPTTSLSPHPHCAGPGIRARHWLWAFHRLSE</sequence>
<evidence type="ECO:0000313" key="3">
    <source>
        <dbReference type="Proteomes" id="UP000184267"/>
    </source>
</evidence>
<evidence type="ECO:0000256" key="1">
    <source>
        <dbReference type="SAM" id="MobiDB-lite"/>
    </source>
</evidence>